<dbReference type="GO" id="GO:0009086">
    <property type="term" value="P:methionine biosynthetic process"/>
    <property type="evidence" value="ECO:0007669"/>
    <property type="project" value="UniProtKB-KW"/>
</dbReference>
<dbReference type="FunFam" id="3.40.50.720:FF:000094">
    <property type="entry name" value="Bifunctional protein FolD"/>
    <property type="match status" value="1"/>
</dbReference>
<comment type="subunit">
    <text evidence="2 12">Homodimer.</text>
</comment>
<dbReference type="GO" id="GO:0035999">
    <property type="term" value="P:tetrahydrofolate interconversion"/>
    <property type="evidence" value="ECO:0007669"/>
    <property type="project" value="UniProtKB-UniRule"/>
</dbReference>
<dbReference type="PRINTS" id="PR00085">
    <property type="entry name" value="THFDHDRGNASE"/>
</dbReference>
<sequence length="284" mass="30288">MAAKILDGKKASDSILQQVRKEVSELRIAGIAPKLVVIQVGEDPASTIYVNKKHSTCLGAGMDSEVKRLPENVSYEELLSEIRKLNEDKGVHGILLQLPLPQGLAHRDALATIAPEKDVDGLNPINHGKAMLGKDAFVPATPKGIMTLLEATKIKLAGKSAVVIGRSNIVGKPVAMLLLNADCTVTMCHSRTKKLADYTKKADIIVSAVGKPKLVKANMVKRGAIVIDVGTTKNSKGKLLGDVDFKKVARKASWITPVPGGVGPMTIASLMQNTLKAARQIEKV</sequence>
<evidence type="ECO:0000256" key="11">
    <source>
        <dbReference type="ARBA" id="ARBA00023268"/>
    </source>
</evidence>
<dbReference type="InterPro" id="IPR020631">
    <property type="entry name" value="THF_DH/CycHdrlase_NAD-bd_dom"/>
</dbReference>
<comment type="catalytic activity">
    <reaction evidence="12">
        <text>(6R)-5,10-methylene-5,6,7,8-tetrahydrofolate + NADP(+) = (6R)-5,10-methenyltetrahydrofolate + NADPH</text>
        <dbReference type="Rhea" id="RHEA:22812"/>
        <dbReference type="ChEBI" id="CHEBI:15636"/>
        <dbReference type="ChEBI" id="CHEBI:57455"/>
        <dbReference type="ChEBI" id="CHEBI:57783"/>
        <dbReference type="ChEBI" id="CHEBI:58349"/>
        <dbReference type="EC" id="1.5.1.5"/>
    </reaction>
</comment>
<protein>
    <recommendedName>
        <fullName evidence="12">Bifunctional protein FolD</fullName>
    </recommendedName>
    <domain>
        <recommendedName>
            <fullName evidence="12">Methylenetetrahydrofolate dehydrogenase</fullName>
            <ecNumber evidence="12">1.5.1.5</ecNumber>
        </recommendedName>
    </domain>
    <domain>
        <recommendedName>
            <fullName evidence="12">Methenyltetrahydrofolate cyclohydrolase</fullName>
            <ecNumber evidence="12">3.5.4.9</ecNumber>
        </recommendedName>
    </domain>
</protein>
<dbReference type="SUPFAM" id="SSF51735">
    <property type="entry name" value="NAD(P)-binding Rossmann-fold domains"/>
    <property type="match status" value="1"/>
</dbReference>
<evidence type="ECO:0000313" key="15">
    <source>
        <dbReference type="EMBL" id="HIH09396.1"/>
    </source>
</evidence>
<feature type="domain" description="Tetrahydrofolate dehydrogenase/cyclohydrolase NAD(P)-binding" evidence="14">
    <location>
        <begin position="139"/>
        <end position="280"/>
    </location>
</feature>
<keyword evidence="11 12" id="KW-0511">Multifunctional enzyme</keyword>
<dbReference type="UniPathway" id="UPA00193"/>
<feature type="domain" description="Tetrahydrofolate dehydrogenase/cyclohydrolase catalytic" evidence="13">
    <location>
        <begin position="6"/>
        <end position="120"/>
    </location>
</feature>
<organism evidence="15 16">
    <name type="scientific">Candidatus Iainarchaeum sp</name>
    <dbReference type="NCBI Taxonomy" id="3101447"/>
    <lineage>
        <taxon>Archaea</taxon>
        <taxon>Candidatus Iainarchaeota</taxon>
        <taxon>Candidatus Iainarchaeia</taxon>
        <taxon>Candidatus Iainarchaeales</taxon>
        <taxon>Candidatus Iainarchaeaceae</taxon>
        <taxon>Candidatus Iainarchaeum</taxon>
    </lineage>
</organism>
<keyword evidence="8 12" id="KW-0560">Oxidoreductase</keyword>
<gene>
    <name evidence="12" type="primary">folD</name>
    <name evidence="15" type="ORF">HA254_01880</name>
</gene>
<dbReference type="Pfam" id="PF02882">
    <property type="entry name" value="THF_DHG_CYH_C"/>
    <property type="match status" value="1"/>
</dbReference>
<dbReference type="EC" id="3.5.4.9" evidence="12"/>
<evidence type="ECO:0000256" key="12">
    <source>
        <dbReference type="HAMAP-Rule" id="MF_01576"/>
    </source>
</evidence>
<comment type="similarity">
    <text evidence="12">Belongs to the tetrahydrofolate dehydrogenase/cyclohydrolase family.</text>
</comment>
<evidence type="ECO:0000259" key="13">
    <source>
        <dbReference type="Pfam" id="PF00763"/>
    </source>
</evidence>
<keyword evidence="6 12" id="KW-0378">Hydrolase</keyword>
<accession>A0A7J4J2D3</accession>
<dbReference type="CDD" id="cd01080">
    <property type="entry name" value="NAD_bind_m-THF_DH_Cyclohyd"/>
    <property type="match status" value="1"/>
</dbReference>
<dbReference type="InterPro" id="IPR000672">
    <property type="entry name" value="THF_DH/CycHdrlase"/>
</dbReference>
<dbReference type="Gene3D" id="3.40.50.720">
    <property type="entry name" value="NAD(P)-binding Rossmann-like Domain"/>
    <property type="match status" value="1"/>
</dbReference>
<evidence type="ECO:0000256" key="7">
    <source>
        <dbReference type="ARBA" id="ARBA00022857"/>
    </source>
</evidence>
<comment type="function">
    <text evidence="12">Catalyzes the oxidation of 5,10-methylenetetrahydrofolate to 5,10-methenyltetrahydrofolate and then the hydrolysis of 5,10-methenyltetrahydrofolate to 10-formyltetrahydrofolate.</text>
</comment>
<dbReference type="GO" id="GO:0005829">
    <property type="term" value="C:cytosol"/>
    <property type="evidence" value="ECO:0007669"/>
    <property type="project" value="TreeGrafter"/>
</dbReference>
<comment type="catalytic activity">
    <reaction evidence="12">
        <text>(6R)-5,10-methenyltetrahydrofolate + H2O = (6R)-10-formyltetrahydrofolate + H(+)</text>
        <dbReference type="Rhea" id="RHEA:23700"/>
        <dbReference type="ChEBI" id="CHEBI:15377"/>
        <dbReference type="ChEBI" id="CHEBI:15378"/>
        <dbReference type="ChEBI" id="CHEBI:57455"/>
        <dbReference type="ChEBI" id="CHEBI:195366"/>
        <dbReference type="EC" id="3.5.4.9"/>
    </reaction>
</comment>
<dbReference type="GO" id="GO:0006164">
    <property type="term" value="P:purine nucleotide biosynthetic process"/>
    <property type="evidence" value="ECO:0007669"/>
    <property type="project" value="UniProtKB-KW"/>
</dbReference>
<feature type="binding site" evidence="12">
    <location>
        <position position="231"/>
    </location>
    <ligand>
        <name>NADP(+)</name>
        <dbReference type="ChEBI" id="CHEBI:58349"/>
    </ligand>
</feature>
<keyword evidence="10 12" id="KW-0486">Methionine biosynthesis</keyword>
<comment type="caution">
    <text evidence="15">The sequence shown here is derived from an EMBL/GenBank/DDBJ whole genome shotgun (WGS) entry which is preliminary data.</text>
</comment>
<feature type="binding site" evidence="12">
    <location>
        <begin position="165"/>
        <end position="167"/>
    </location>
    <ligand>
        <name>NADP(+)</name>
        <dbReference type="ChEBI" id="CHEBI:58349"/>
    </ligand>
</feature>
<dbReference type="SUPFAM" id="SSF53223">
    <property type="entry name" value="Aminoacid dehydrogenase-like, N-terminal domain"/>
    <property type="match status" value="1"/>
</dbReference>
<dbReference type="GO" id="GO:0000105">
    <property type="term" value="P:L-histidine biosynthetic process"/>
    <property type="evidence" value="ECO:0007669"/>
    <property type="project" value="UniProtKB-KW"/>
</dbReference>
<name>A0A7J4J2D3_9ARCH</name>
<dbReference type="GO" id="GO:0004477">
    <property type="term" value="F:methenyltetrahydrofolate cyclohydrolase activity"/>
    <property type="evidence" value="ECO:0007669"/>
    <property type="project" value="UniProtKB-UniRule"/>
</dbReference>
<dbReference type="EMBL" id="DUGC01000034">
    <property type="protein sequence ID" value="HIH09396.1"/>
    <property type="molecule type" value="Genomic_DNA"/>
</dbReference>
<evidence type="ECO:0000256" key="5">
    <source>
        <dbReference type="ARBA" id="ARBA00022755"/>
    </source>
</evidence>
<evidence type="ECO:0000256" key="9">
    <source>
        <dbReference type="ARBA" id="ARBA00023102"/>
    </source>
</evidence>
<dbReference type="InterPro" id="IPR046346">
    <property type="entry name" value="Aminoacid_DH-like_N_sf"/>
</dbReference>
<evidence type="ECO:0000256" key="4">
    <source>
        <dbReference type="ARBA" id="ARBA00022605"/>
    </source>
</evidence>
<dbReference type="EC" id="1.5.1.5" evidence="12"/>
<evidence type="ECO:0000256" key="1">
    <source>
        <dbReference type="ARBA" id="ARBA00004777"/>
    </source>
</evidence>
<evidence type="ECO:0000256" key="8">
    <source>
        <dbReference type="ARBA" id="ARBA00023002"/>
    </source>
</evidence>
<evidence type="ECO:0000256" key="6">
    <source>
        <dbReference type="ARBA" id="ARBA00022801"/>
    </source>
</evidence>
<dbReference type="Gene3D" id="3.40.50.10860">
    <property type="entry name" value="Leucine Dehydrogenase, chain A, domain 1"/>
    <property type="match status" value="1"/>
</dbReference>
<keyword evidence="7 12" id="KW-0521">NADP</keyword>
<dbReference type="FunFam" id="3.40.50.10860:FF:000005">
    <property type="entry name" value="C-1-tetrahydrofolate synthase, cytoplasmic, putative"/>
    <property type="match status" value="1"/>
</dbReference>
<dbReference type="AlphaFoldDB" id="A0A7J4J2D3"/>
<dbReference type="Pfam" id="PF00763">
    <property type="entry name" value="THF_DHG_CYH"/>
    <property type="match status" value="1"/>
</dbReference>
<reference evidence="16" key="1">
    <citation type="journal article" date="2020" name="bioRxiv">
        <title>A rank-normalized archaeal taxonomy based on genome phylogeny resolves widespread incomplete and uneven classifications.</title>
        <authorList>
            <person name="Rinke C."/>
            <person name="Chuvochina M."/>
            <person name="Mussig A.J."/>
            <person name="Chaumeil P.-A."/>
            <person name="Waite D.W."/>
            <person name="Whitman W.B."/>
            <person name="Parks D.H."/>
            <person name="Hugenholtz P."/>
        </authorList>
    </citation>
    <scope>NUCLEOTIDE SEQUENCE [LARGE SCALE GENOMIC DNA]</scope>
</reference>
<keyword evidence="4 12" id="KW-0028">Amino-acid biosynthesis</keyword>
<evidence type="ECO:0000256" key="2">
    <source>
        <dbReference type="ARBA" id="ARBA00011738"/>
    </source>
</evidence>
<dbReference type="InterPro" id="IPR020867">
    <property type="entry name" value="THF_DH/CycHdrlase_CS"/>
</dbReference>
<keyword evidence="5 12" id="KW-0658">Purine biosynthesis</keyword>
<evidence type="ECO:0000259" key="14">
    <source>
        <dbReference type="Pfam" id="PF02882"/>
    </source>
</evidence>
<keyword evidence="9 12" id="KW-0368">Histidine biosynthesis</keyword>
<dbReference type="InterPro" id="IPR020630">
    <property type="entry name" value="THF_DH/CycHdrlase_cat_dom"/>
</dbReference>
<dbReference type="InterPro" id="IPR036291">
    <property type="entry name" value="NAD(P)-bd_dom_sf"/>
</dbReference>
<keyword evidence="3 12" id="KW-0554">One-carbon metabolism</keyword>
<dbReference type="GO" id="GO:0004488">
    <property type="term" value="F:methylenetetrahydrofolate dehydrogenase (NADP+) activity"/>
    <property type="evidence" value="ECO:0007669"/>
    <property type="project" value="UniProtKB-UniRule"/>
</dbReference>
<dbReference type="PANTHER" id="PTHR48099">
    <property type="entry name" value="C-1-TETRAHYDROFOLATE SYNTHASE, CYTOPLASMIC-RELATED"/>
    <property type="match status" value="1"/>
</dbReference>
<dbReference type="PANTHER" id="PTHR48099:SF5">
    <property type="entry name" value="C-1-TETRAHYDROFOLATE SYNTHASE, CYTOPLASMIC"/>
    <property type="match status" value="1"/>
</dbReference>
<evidence type="ECO:0000256" key="10">
    <source>
        <dbReference type="ARBA" id="ARBA00023167"/>
    </source>
</evidence>
<evidence type="ECO:0000313" key="16">
    <source>
        <dbReference type="Proteomes" id="UP000565078"/>
    </source>
</evidence>
<evidence type="ECO:0000256" key="3">
    <source>
        <dbReference type="ARBA" id="ARBA00022563"/>
    </source>
</evidence>
<dbReference type="Proteomes" id="UP000565078">
    <property type="component" value="Unassembled WGS sequence"/>
</dbReference>
<proteinExistence type="inferred from homology"/>
<dbReference type="HAMAP" id="MF_01576">
    <property type="entry name" value="THF_DHG_CYH"/>
    <property type="match status" value="1"/>
</dbReference>
<dbReference type="PROSITE" id="PS00767">
    <property type="entry name" value="THF_DHG_CYH_2"/>
    <property type="match status" value="1"/>
</dbReference>
<comment type="caution">
    <text evidence="12">Lacks conserved residue(s) required for the propagation of feature annotation.</text>
</comment>
<comment type="pathway">
    <text evidence="1 12">One-carbon metabolism; tetrahydrofolate interconversion.</text>
</comment>